<gene>
    <name evidence="2" type="ORF">BU16DRAFT_536551</name>
</gene>
<feature type="region of interest" description="Disordered" evidence="1">
    <location>
        <begin position="1"/>
        <end position="47"/>
    </location>
</feature>
<feature type="compositionally biased region" description="Basic and acidic residues" evidence="1">
    <location>
        <begin position="27"/>
        <end position="36"/>
    </location>
</feature>
<dbReference type="EMBL" id="MU004185">
    <property type="protein sequence ID" value="KAF2498529.1"/>
    <property type="molecule type" value="Genomic_DNA"/>
</dbReference>
<accession>A0A6A6R1W4</accession>
<reference evidence="2" key="1">
    <citation type="journal article" date="2020" name="Stud. Mycol.">
        <title>101 Dothideomycetes genomes: a test case for predicting lifestyles and emergence of pathogens.</title>
        <authorList>
            <person name="Haridas S."/>
            <person name="Albert R."/>
            <person name="Binder M."/>
            <person name="Bloem J."/>
            <person name="Labutti K."/>
            <person name="Salamov A."/>
            <person name="Andreopoulos B."/>
            <person name="Baker S."/>
            <person name="Barry K."/>
            <person name="Bills G."/>
            <person name="Bluhm B."/>
            <person name="Cannon C."/>
            <person name="Castanera R."/>
            <person name="Culley D."/>
            <person name="Daum C."/>
            <person name="Ezra D."/>
            <person name="Gonzalez J."/>
            <person name="Henrissat B."/>
            <person name="Kuo A."/>
            <person name="Liang C."/>
            <person name="Lipzen A."/>
            <person name="Lutzoni F."/>
            <person name="Magnuson J."/>
            <person name="Mondo S."/>
            <person name="Nolan M."/>
            <person name="Ohm R."/>
            <person name="Pangilinan J."/>
            <person name="Park H.-J."/>
            <person name="Ramirez L."/>
            <person name="Alfaro M."/>
            <person name="Sun H."/>
            <person name="Tritt A."/>
            <person name="Yoshinaga Y."/>
            <person name="Zwiers L.-H."/>
            <person name="Turgeon B."/>
            <person name="Goodwin S."/>
            <person name="Spatafora J."/>
            <person name="Crous P."/>
            <person name="Grigoriev I."/>
        </authorList>
    </citation>
    <scope>NUCLEOTIDE SEQUENCE</scope>
    <source>
        <strain evidence="2">CBS 269.34</strain>
    </source>
</reference>
<protein>
    <submittedName>
        <fullName evidence="2">Uncharacterized protein</fullName>
    </submittedName>
</protein>
<evidence type="ECO:0000313" key="2">
    <source>
        <dbReference type="EMBL" id="KAF2498529.1"/>
    </source>
</evidence>
<feature type="region of interest" description="Disordered" evidence="1">
    <location>
        <begin position="231"/>
        <end position="251"/>
    </location>
</feature>
<keyword evidence="3" id="KW-1185">Reference proteome</keyword>
<feature type="compositionally biased region" description="Basic and acidic residues" evidence="1">
    <location>
        <begin position="234"/>
        <end position="245"/>
    </location>
</feature>
<proteinExistence type="predicted"/>
<organism evidence="2 3">
    <name type="scientific">Lophium mytilinum</name>
    <dbReference type="NCBI Taxonomy" id="390894"/>
    <lineage>
        <taxon>Eukaryota</taxon>
        <taxon>Fungi</taxon>
        <taxon>Dikarya</taxon>
        <taxon>Ascomycota</taxon>
        <taxon>Pezizomycotina</taxon>
        <taxon>Dothideomycetes</taxon>
        <taxon>Pleosporomycetidae</taxon>
        <taxon>Mytilinidiales</taxon>
        <taxon>Mytilinidiaceae</taxon>
        <taxon>Lophium</taxon>
    </lineage>
</organism>
<feature type="region of interest" description="Disordered" evidence="1">
    <location>
        <begin position="135"/>
        <end position="201"/>
    </location>
</feature>
<evidence type="ECO:0000256" key="1">
    <source>
        <dbReference type="SAM" id="MobiDB-lite"/>
    </source>
</evidence>
<sequence>MPKPVAHGAPGEQRGLQGLKGTTGMADGERARRSSGDGRQPGPGTGTSVLRVVVTAAPSSPQSAQHAALHADSRSRLHVAASYGLSRREGLRSTTAVLLVLFAITGEVAQQRASVLGTPALSQIMQCARRRRVSRSTVAAIGRHRPKSPISRHASEGDDGPAISRPWRDEENAEAGLTAARSLTPRSMTTDPDDAWTRPKQDERVRVVAAHGFGVPSAWWLVESEAQPSFSRAFGDDDLTRRDSDPPPCPQ</sequence>
<dbReference type="Proteomes" id="UP000799750">
    <property type="component" value="Unassembled WGS sequence"/>
</dbReference>
<dbReference type="AlphaFoldDB" id="A0A6A6R1W4"/>
<name>A0A6A6R1W4_9PEZI</name>
<evidence type="ECO:0000313" key="3">
    <source>
        <dbReference type="Proteomes" id="UP000799750"/>
    </source>
</evidence>